<accession>A0A2P5AG85</accession>
<reference evidence="11" key="1">
    <citation type="submission" date="2016-06" db="EMBL/GenBank/DDBJ databases">
        <title>Parallel loss of symbiosis genes in relatives of nitrogen-fixing non-legume Parasponia.</title>
        <authorList>
            <person name="Van Velzen R."/>
            <person name="Holmer R."/>
            <person name="Bu F."/>
            <person name="Rutten L."/>
            <person name="Van Zeijl A."/>
            <person name="Liu W."/>
            <person name="Santuari L."/>
            <person name="Cao Q."/>
            <person name="Sharma T."/>
            <person name="Shen D."/>
            <person name="Roswanjaya Y."/>
            <person name="Wardhani T."/>
            <person name="Kalhor M.S."/>
            <person name="Jansen J."/>
            <person name="Van den Hoogen J."/>
            <person name="Gungor B."/>
            <person name="Hartog M."/>
            <person name="Hontelez J."/>
            <person name="Verver J."/>
            <person name="Yang W.-C."/>
            <person name="Schijlen E."/>
            <person name="Repin R."/>
            <person name="Schilthuizen M."/>
            <person name="Schranz E."/>
            <person name="Heidstra R."/>
            <person name="Miyata K."/>
            <person name="Fedorova E."/>
            <person name="Kohlen W."/>
            <person name="Bisseling T."/>
            <person name="Smit S."/>
            <person name="Geurts R."/>
        </authorList>
    </citation>
    <scope>NUCLEOTIDE SEQUENCE [LARGE SCALE GENOMIC DNA]</scope>
    <source>
        <strain evidence="11">cv. WU1-14</strain>
    </source>
</reference>
<protein>
    <recommendedName>
        <fullName evidence="8">CASP-like protein</fullName>
    </recommendedName>
</protein>
<proteinExistence type="inferred from homology"/>
<feature type="transmembrane region" description="Helical" evidence="8">
    <location>
        <begin position="153"/>
        <end position="174"/>
    </location>
</feature>
<keyword evidence="5 8" id="KW-0812">Transmembrane</keyword>
<dbReference type="EMBL" id="JXTB01000608">
    <property type="protein sequence ID" value="PON35555.1"/>
    <property type="molecule type" value="Genomic_DNA"/>
</dbReference>
<feature type="transmembrane region" description="Helical" evidence="8">
    <location>
        <begin position="18"/>
        <end position="40"/>
    </location>
</feature>
<organism evidence="10 11">
    <name type="scientific">Parasponia andersonii</name>
    <name type="common">Sponia andersonii</name>
    <dbReference type="NCBI Taxonomy" id="3476"/>
    <lineage>
        <taxon>Eukaryota</taxon>
        <taxon>Viridiplantae</taxon>
        <taxon>Streptophyta</taxon>
        <taxon>Embryophyta</taxon>
        <taxon>Tracheophyta</taxon>
        <taxon>Spermatophyta</taxon>
        <taxon>Magnoliopsida</taxon>
        <taxon>eudicotyledons</taxon>
        <taxon>Gunneridae</taxon>
        <taxon>Pentapetalae</taxon>
        <taxon>rosids</taxon>
        <taxon>fabids</taxon>
        <taxon>Rosales</taxon>
        <taxon>Cannabaceae</taxon>
        <taxon>Parasponia</taxon>
    </lineage>
</organism>
<evidence type="ECO:0000256" key="1">
    <source>
        <dbReference type="ARBA" id="ARBA00004651"/>
    </source>
</evidence>
<keyword evidence="6 8" id="KW-1133">Transmembrane helix</keyword>
<evidence type="ECO:0000256" key="2">
    <source>
        <dbReference type="ARBA" id="ARBA00007651"/>
    </source>
</evidence>
<comment type="subcellular location">
    <subcellularLocation>
        <location evidence="1 8">Cell membrane</location>
        <topology evidence="1 8">Multi-pass membrane protein</topology>
    </subcellularLocation>
</comment>
<evidence type="ECO:0000256" key="4">
    <source>
        <dbReference type="ARBA" id="ARBA00022475"/>
    </source>
</evidence>
<feature type="domain" description="Casparian strip membrane protein" evidence="9">
    <location>
        <begin position="18"/>
        <end position="123"/>
    </location>
</feature>
<name>A0A2P5AG85_PARAD</name>
<comment type="caution">
    <text evidence="10">The sequence shown here is derived from an EMBL/GenBank/DDBJ whole genome shotgun (WGS) entry which is preliminary data.</text>
</comment>
<dbReference type="InterPro" id="IPR006702">
    <property type="entry name" value="CASP_dom"/>
</dbReference>
<evidence type="ECO:0000256" key="5">
    <source>
        <dbReference type="ARBA" id="ARBA00022692"/>
    </source>
</evidence>
<comment type="subunit">
    <text evidence="3 8">Homodimer and heterodimers.</text>
</comment>
<dbReference type="OrthoDB" id="1148023at2759"/>
<gene>
    <name evidence="10" type="ORF">PanWU01x14_335460</name>
</gene>
<dbReference type="PANTHER" id="PTHR33573">
    <property type="entry name" value="CASP-LIKE PROTEIN 4A4"/>
    <property type="match status" value="1"/>
</dbReference>
<evidence type="ECO:0000259" key="9">
    <source>
        <dbReference type="Pfam" id="PF04535"/>
    </source>
</evidence>
<evidence type="ECO:0000313" key="11">
    <source>
        <dbReference type="Proteomes" id="UP000237105"/>
    </source>
</evidence>
<feature type="transmembrane region" description="Helical" evidence="8">
    <location>
        <begin position="112"/>
        <end position="128"/>
    </location>
</feature>
<keyword evidence="11" id="KW-1185">Reference proteome</keyword>
<dbReference type="Proteomes" id="UP000237105">
    <property type="component" value="Unassembled WGS sequence"/>
</dbReference>
<evidence type="ECO:0000256" key="3">
    <source>
        <dbReference type="ARBA" id="ARBA00011489"/>
    </source>
</evidence>
<dbReference type="Pfam" id="PF04535">
    <property type="entry name" value="CASP_dom"/>
    <property type="match status" value="1"/>
</dbReference>
<evidence type="ECO:0000256" key="8">
    <source>
        <dbReference type="RuleBase" id="RU361233"/>
    </source>
</evidence>
<comment type="similarity">
    <text evidence="2 8">Belongs to the Casparian strip membrane proteins (CASP) family.</text>
</comment>
<dbReference type="GO" id="GO:0005886">
    <property type="term" value="C:plasma membrane"/>
    <property type="evidence" value="ECO:0007669"/>
    <property type="project" value="UniProtKB-SubCell"/>
</dbReference>
<evidence type="ECO:0000313" key="10">
    <source>
        <dbReference type="EMBL" id="PON35555.1"/>
    </source>
</evidence>
<keyword evidence="4 8" id="KW-1003">Cell membrane</keyword>
<dbReference type="PANTHER" id="PTHR33573:SF40">
    <property type="entry name" value="CASP-LIKE PROTEIN 4D2"/>
    <property type="match status" value="1"/>
</dbReference>
<dbReference type="AlphaFoldDB" id="A0A2P5AG85"/>
<feature type="transmembrane region" description="Helical" evidence="8">
    <location>
        <begin position="69"/>
        <end position="92"/>
    </location>
</feature>
<sequence length="183" mass="20041">MDPTSSSKSFSNISSWKLAIAAGALRIITVVLLSVSFTILNNNVLGTPYYHISDPGRILQFRDTAGYQYMVATIFVGLGYSAVQIVLSMYLLIRKNKDANKLLLFQFYGDKVISYLLISGAIGGYITANDKRDFFDKSYDQIESALSHSNTSASLLLLGFLCSAISSVLSSYTLPKRSSSTDD</sequence>
<evidence type="ECO:0000256" key="6">
    <source>
        <dbReference type="ARBA" id="ARBA00022989"/>
    </source>
</evidence>
<keyword evidence="7 8" id="KW-0472">Membrane</keyword>
<evidence type="ECO:0000256" key="7">
    <source>
        <dbReference type="ARBA" id="ARBA00023136"/>
    </source>
</evidence>